<evidence type="ECO:0000313" key="14">
    <source>
        <dbReference type="Proteomes" id="UP000261360"/>
    </source>
</evidence>
<dbReference type="Proteomes" id="UP000261360">
    <property type="component" value="Unplaced"/>
</dbReference>
<evidence type="ECO:0000259" key="12">
    <source>
        <dbReference type="PROSITE" id="PS50262"/>
    </source>
</evidence>
<dbReference type="InterPro" id="IPR000276">
    <property type="entry name" value="GPCR_Rhodpsn"/>
</dbReference>
<dbReference type="Ensembl" id="ENSSLDT00000027255.1">
    <property type="protein sequence ID" value="ENSSLDP00000026440.1"/>
    <property type="gene ID" value="ENSSLDG00000020566.1"/>
</dbReference>
<evidence type="ECO:0000256" key="7">
    <source>
        <dbReference type="ARBA" id="ARBA00023157"/>
    </source>
</evidence>
<feature type="transmembrane region" description="Helical" evidence="11">
    <location>
        <begin position="144"/>
        <end position="164"/>
    </location>
</feature>
<keyword evidence="14" id="KW-1185">Reference proteome</keyword>
<feature type="transmembrane region" description="Helical" evidence="11">
    <location>
        <begin position="65"/>
        <end position="87"/>
    </location>
</feature>
<evidence type="ECO:0000256" key="8">
    <source>
        <dbReference type="ARBA" id="ARBA00023170"/>
    </source>
</evidence>
<dbReference type="SUPFAM" id="SSF81321">
    <property type="entry name" value="Family A G protein-coupled receptor-like"/>
    <property type="match status" value="1"/>
</dbReference>
<feature type="transmembrane region" description="Helical" evidence="11">
    <location>
        <begin position="29"/>
        <end position="53"/>
    </location>
</feature>
<keyword evidence="4 11" id="KW-1133">Transmembrane helix</keyword>
<dbReference type="GO" id="GO:0005886">
    <property type="term" value="C:plasma membrane"/>
    <property type="evidence" value="ECO:0007669"/>
    <property type="project" value="UniProtKB-SubCell"/>
</dbReference>
<dbReference type="InterPro" id="IPR050569">
    <property type="entry name" value="TAAR"/>
</dbReference>
<accession>A0A3B4Y6I6</accession>
<evidence type="ECO:0000256" key="1">
    <source>
        <dbReference type="ARBA" id="ARBA00004651"/>
    </source>
</evidence>
<dbReference type="PANTHER" id="PTHR24249">
    <property type="entry name" value="HISTAMINE RECEPTOR-RELATED G-PROTEIN COUPLED RECEPTOR"/>
    <property type="match status" value="1"/>
</dbReference>
<dbReference type="CDD" id="cd15055">
    <property type="entry name" value="7tmA_TAARs"/>
    <property type="match status" value="1"/>
</dbReference>
<keyword evidence="7" id="KW-1015">Disulfide bond</keyword>
<keyword evidence="5" id="KW-0297">G-protein coupled receptor</keyword>
<feature type="transmembrane region" description="Helical" evidence="11">
    <location>
        <begin position="107"/>
        <end position="124"/>
    </location>
</feature>
<reference evidence="13" key="2">
    <citation type="submission" date="2025-09" db="UniProtKB">
        <authorList>
            <consortium name="Ensembl"/>
        </authorList>
    </citation>
    <scope>IDENTIFICATION</scope>
</reference>
<dbReference type="PROSITE" id="PS50262">
    <property type="entry name" value="G_PROTEIN_RECEP_F1_2"/>
    <property type="match status" value="1"/>
</dbReference>
<evidence type="ECO:0000256" key="10">
    <source>
        <dbReference type="ARBA" id="ARBA00023224"/>
    </source>
</evidence>
<dbReference type="PANTHER" id="PTHR24249:SF307">
    <property type="entry name" value="TRACE AMINE-ASSOCIATED RECEPTOR 5"/>
    <property type="match status" value="1"/>
</dbReference>
<dbReference type="FunFam" id="1.20.1070.10:FF:000030">
    <property type="entry name" value="trace amine-associated receptor 1"/>
    <property type="match status" value="1"/>
</dbReference>
<dbReference type="Pfam" id="PF00001">
    <property type="entry name" value="7tm_1"/>
    <property type="match status" value="1"/>
</dbReference>
<keyword evidence="8" id="KW-0675">Receptor</keyword>
<dbReference type="GeneTree" id="ENSGT00940000161258"/>
<feature type="transmembrane region" description="Helical" evidence="11">
    <location>
        <begin position="200"/>
        <end position="221"/>
    </location>
</feature>
<protein>
    <submittedName>
        <fullName evidence="13">Trace amine associated receptor 5</fullName>
    </submittedName>
</protein>
<organism evidence="13 14">
    <name type="scientific">Seriola lalandi dorsalis</name>
    <dbReference type="NCBI Taxonomy" id="1841481"/>
    <lineage>
        <taxon>Eukaryota</taxon>
        <taxon>Metazoa</taxon>
        <taxon>Chordata</taxon>
        <taxon>Craniata</taxon>
        <taxon>Vertebrata</taxon>
        <taxon>Euteleostomi</taxon>
        <taxon>Actinopterygii</taxon>
        <taxon>Neopterygii</taxon>
        <taxon>Teleostei</taxon>
        <taxon>Neoteleostei</taxon>
        <taxon>Acanthomorphata</taxon>
        <taxon>Carangaria</taxon>
        <taxon>Carangiformes</taxon>
        <taxon>Carangidae</taxon>
        <taxon>Seriola</taxon>
    </lineage>
</organism>
<dbReference type="AlphaFoldDB" id="A0A3B4Y6I6"/>
<evidence type="ECO:0000256" key="9">
    <source>
        <dbReference type="ARBA" id="ARBA00023180"/>
    </source>
</evidence>
<dbReference type="InterPro" id="IPR009132">
    <property type="entry name" value="TAAR_fam"/>
</dbReference>
<keyword evidence="2" id="KW-1003">Cell membrane</keyword>
<dbReference type="PRINTS" id="PR00237">
    <property type="entry name" value="GPCRRHODOPSN"/>
</dbReference>
<feature type="domain" description="G-protein coupled receptors family 1 profile" evidence="12">
    <location>
        <begin position="45"/>
        <end position="306"/>
    </location>
</feature>
<evidence type="ECO:0000313" key="13">
    <source>
        <dbReference type="Ensembl" id="ENSSLDP00000026440.1"/>
    </source>
</evidence>
<evidence type="ECO:0000256" key="6">
    <source>
        <dbReference type="ARBA" id="ARBA00023136"/>
    </source>
</evidence>
<proteinExistence type="predicted"/>
<keyword evidence="3 11" id="KW-0812">Transmembrane</keyword>
<feature type="transmembrane region" description="Helical" evidence="11">
    <location>
        <begin position="254"/>
        <end position="271"/>
    </location>
</feature>
<evidence type="ECO:0000256" key="3">
    <source>
        <dbReference type="ARBA" id="ARBA00022692"/>
    </source>
</evidence>
<keyword evidence="9" id="KW-0325">Glycoprotein</keyword>
<dbReference type="SMART" id="SM01381">
    <property type="entry name" value="7TM_GPCR_Srsx"/>
    <property type="match status" value="1"/>
</dbReference>
<evidence type="ECO:0000256" key="11">
    <source>
        <dbReference type="SAM" id="Phobius"/>
    </source>
</evidence>
<keyword evidence="6 11" id="KW-0472">Membrane</keyword>
<name>A0A3B4Y6I6_SERLL</name>
<sequence length="328" mass="36626">MSDLSQDQYCFPGSNASCVMAQFSVGTRISLYLLFASGILVTILGNGVVIVSIGHFKQLQNPTNVLVLSLALADLLVGVIVMPFSAIRTVHGCWFYGDDFCQLHSSFDMFLTTVSIFHLVCIAVDRQQAICNPLHYSRKITMSVACIMVYVSWALAALFSYGLLYSKANVAGLEEYMVSINCFGSCYLLFNPLWGILDSIIVFFFPCTVMICLYTKIFIVAKEHVRKIGDMSHCSSDRGKGGLVKQSEHKAAKTLAIVLGAFILCWMPFFINSIIDAYTGFITPAAVFEAFVWLGYFNSTLNPVIYAFFYPWFKKCFYLIVSLKIFDP</sequence>
<dbReference type="InterPro" id="IPR017452">
    <property type="entry name" value="GPCR_Rhodpsn_7TM"/>
</dbReference>
<evidence type="ECO:0000256" key="4">
    <source>
        <dbReference type="ARBA" id="ARBA00022989"/>
    </source>
</evidence>
<keyword evidence="10" id="KW-0807">Transducer</keyword>
<dbReference type="GO" id="GO:0001594">
    <property type="term" value="F:trace-amine receptor activity"/>
    <property type="evidence" value="ECO:0007669"/>
    <property type="project" value="InterPro"/>
</dbReference>
<evidence type="ECO:0000256" key="5">
    <source>
        <dbReference type="ARBA" id="ARBA00023040"/>
    </source>
</evidence>
<dbReference type="Gene3D" id="1.20.1070.10">
    <property type="entry name" value="Rhodopsin 7-helix transmembrane proteins"/>
    <property type="match status" value="1"/>
</dbReference>
<evidence type="ECO:0000256" key="2">
    <source>
        <dbReference type="ARBA" id="ARBA00022475"/>
    </source>
</evidence>
<comment type="subcellular location">
    <subcellularLocation>
        <location evidence="1">Cell membrane</location>
        <topology evidence="1">Multi-pass membrane protein</topology>
    </subcellularLocation>
</comment>
<dbReference type="PRINTS" id="PR01830">
    <property type="entry name" value="TRACEAMINER"/>
</dbReference>
<reference evidence="13" key="1">
    <citation type="submission" date="2025-08" db="UniProtKB">
        <authorList>
            <consortium name="Ensembl"/>
        </authorList>
    </citation>
    <scope>IDENTIFICATION</scope>
</reference>